<feature type="domain" description="Nose resistant-to-fluoxetine protein N-terminal" evidence="2">
    <location>
        <begin position="34"/>
        <end position="209"/>
    </location>
</feature>
<feature type="transmembrane region" description="Helical" evidence="1">
    <location>
        <begin position="337"/>
        <end position="358"/>
    </location>
</feature>
<dbReference type="AlphaFoldDB" id="A0AAD5LUZ6"/>
<dbReference type="InterPro" id="IPR006621">
    <property type="entry name" value="Nose-resist-to-fluoxetine_N"/>
</dbReference>
<feature type="transmembrane region" description="Helical" evidence="1">
    <location>
        <begin position="251"/>
        <end position="271"/>
    </location>
</feature>
<reference evidence="3" key="1">
    <citation type="submission" date="2021-06" db="EMBL/GenBank/DDBJ databases">
        <title>Parelaphostrongylus tenuis whole genome reference sequence.</title>
        <authorList>
            <person name="Garwood T.J."/>
            <person name="Larsen P.A."/>
            <person name="Fountain-Jones N.M."/>
            <person name="Garbe J.R."/>
            <person name="Macchietto M.G."/>
            <person name="Kania S.A."/>
            <person name="Gerhold R.W."/>
            <person name="Richards J.E."/>
            <person name="Wolf T.M."/>
        </authorList>
    </citation>
    <scope>NUCLEOTIDE SEQUENCE</scope>
    <source>
        <strain evidence="3">MNPRO001-30</strain>
        <tissue evidence="3">Meninges</tissue>
    </source>
</reference>
<evidence type="ECO:0000313" key="3">
    <source>
        <dbReference type="EMBL" id="KAJ1347282.1"/>
    </source>
</evidence>
<comment type="caution">
    <text evidence="3">The sequence shown here is derived from an EMBL/GenBank/DDBJ whole genome shotgun (WGS) entry which is preliminary data.</text>
</comment>
<dbReference type="InterPro" id="IPR052728">
    <property type="entry name" value="O2_lipid_transport_reg"/>
</dbReference>
<dbReference type="Proteomes" id="UP001196413">
    <property type="component" value="Unassembled WGS sequence"/>
</dbReference>
<dbReference type="Pfam" id="PF20146">
    <property type="entry name" value="NRF"/>
    <property type="match status" value="1"/>
</dbReference>
<gene>
    <name evidence="3" type="ORF">KIN20_002307</name>
</gene>
<evidence type="ECO:0000313" key="4">
    <source>
        <dbReference type="Proteomes" id="UP001196413"/>
    </source>
</evidence>
<keyword evidence="4" id="KW-1185">Reference proteome</keyword>
<keyword evidence="1" id="KW-0472">Membrane</keyword>
<proteinExistence type="predicted"/>
<feature type="transmembrane region" description="Helical" evidence="1">
    <location>
        <begin position="181"/>
        <end position="199"/>
    </location>
</feature>
<organism evidence="3 4">
    <name type="scientific">Parelaphostrongylus tenuis</name>
    <name type="common">Meningeal worm</name>
    <dbReference type="NCBI Taxonomy" id="148309"/>
    <lineage>
        <taxon>Eukaryota</taxon>
        <taxon>Metazoa</taxon>
        <taxon>Ecdysozoa</taxon>
        <taxon>Nematoda</taxon>
        <taxon>Chromadorea</taxon>
        <taxon>Rhabditida</taxon>
        <taxon>Rhabditina</taxon>
        <taxon>Rhabditomorpha</taxon>
        <taxon>Strongyloidea</taxon>
        <taxon>Metastrongylidae</taxon>
        <taxon>Parelaphostrongylus</taxon>
    </lineage>
</organism>
<evidence type="ECO:0000256" key="1">
    <source>
        <dbReference type="SAM" id="Phobius"/>
    </source>
</evidence>
<dbReference type="EMBL" id="JAHQIW010000300">
    <property type="protein sequence ID" value="KAJ1347282.1"/>
    <property type="molecule type" value="Genomic_DNA"/>
</dbReference>
<keyword evidence="1" id="KW-1133">Transmembrane helix</keyword>
<keyword evidence="1" id="KW-0812">Transmembrane</keyword>
<feature type="transmembrane region" description="Helical" evidence="1">
    <location>
        <begin position="291"/>
        <end position="316"/>
    </location>
</feature>
<protein>
    <recommendedName>
        <fullName evidence="2">Nose resistant-to-fluoxetine protein N-terminal domain-containing protein</fullName>
    </recommendedName>
</protein>
<dbReference type="PANTHER" id="PTHR11161:SF0">
    <property type="entry name" value="O-ACYLTRANSFERASE LIKE PROTEIN"/>
    <property type="match status" value="1"/>
</dbReference>
<feature type="transmembrane region" description="Helical" evidence="1">
    <location>
        <begin position="219"/>
        <end position="239"/>
    </location>
</feature>
<dbReference type="GO" id="GO:0016747">
    <property type="term" value="F:acyltransferase activity, transferring groups other than amino-acyl groups"/>
    <property type="evidence" value="ECO:0007669"/>
    <property type="project" value="InterPro"/>
</dbReference>
<evidence type="ECO:0000259" key="2">
    <source>
        <dbReference type="SMART" id="SM00703"/>
    </source>
</evidence>
<dbReference type="InterPro" id="IPR002656">
    <property type="entry name" value="Acyl_transf_3_dom"/>
</dbReference>
<dbReference type="PANTHER" id="PTHR11161">
    <property type="entry name" value="O-ACYLTRANSFERASE"/>
    <property type="match status" value="1"/>
</dbReference>
<name>A0AAD5LUZ6_PARTN</name>
<sequence length="455" mass="51007">MAGSKSTPQAAFDSDSSIFASFADSNGLLNTNVSQQCMLDMMTFSKSLLKFISTTRSCVKHGGCDSSQKKALNENIYAVKQLDAFGKLPAGILELTTVSTGSYVECNEVQAPYETHYCFAKMQISKLSADAAVEKTNYKDVPKLMSSVIEVSSKITHLPLELVPVEFPDAVCVPKSVEPTVSFWIFIVFASFLVLWAILSTITDYVLHTYNSCNIKTTTAMTAFLASSFYSNSAVLLDVRPAKEGILRSLASIRFISMTWVAAGHTIKMAVQCESLLPLISIWDPLLSTTFANAFFSVDTFFLLSGILVAYTFMKLRPTAEYVKNPINWVLYYVHRYLRLTPSLMIFIWFFVVVFPFTNGPWNAAAPLDDFETVADNVRSCQQHWWRNMLYINNFFADSEHCYSVSWYLAVDTQLYMAAPVFLITLYISPLIGYATLILCSARQCRLHLSNNISR</sequence>
<dbReference type="Pfam" id="PF01757">
    <property type="entry name" value="Acyl_transf_3"/>
    <property type="match status" value="1"/>
</dbReference>
<accession>A0AAD5LUZ6</accession>
<feature type="transmembrane region" description="Helical" evidence="1">
    <location>
        <begin position="415"/>
        <end position="440"/>
    </location>
</feature>
<dbReference type="SMART" id="SM00703">
    <property type="entry name" value="NRF"/>
    <property type="match status" value="1"/>
</dbReference>